<dbReference type="STRING" id="561176.SAMN04488561_0735"/>
<dbReference type="GO" id="GO:0016413">
    <property type="term" value="F:O-acetyltransferase activity"/>
    <property type="evidence" value="ECO:0007669"/>
    <property type="project" value="TreeGrafter"/>
</dbReference>
<evidence type="ECO:0000259" key="9">
    <source>
        <dbReference type="Pfam" id="PF01757"/>
    </source>
</evidence>
<proteinExistence type="inferred from homology"/>
<comment type="similarity">
    <text evidence="2">Belongs to the acyltransferase 3 family.</text>
</comment>
<sequence length="385" mass="41338">MTHGTVHSGSERRPATGAVRLPWVDIAKSAAIVLVVFYHVGRVGLGAAPGTVGPATRPWLDLNMVLVPVRMPVFFLVSGLLAASALSRPWPRVLRGKVLDLLWPYVLWTVLFGFVWVHASFPDDPGTWFWYNLRMLPFGGLAYWYLSLLIVFFLAAKALRRHPVPVLVGSLVLLAAAPAIGTLVDANGDQSGTVNVMRLATFAVWFFAGAYLPALVRRVATAGGPGGLVTAVAGYALLAYLFYYDHAPGGVEFFLAPVGVLASVWAAVALARFGWIRRLAGYLSRRTLAIYVLHPILIHATVWAARSSGADPLGDLDNVVVDFLFVPTFALLVTAVAVGFYDLAGRIGLGWLFRWPLRPAVSASPSSPGSAVPPAPEPAPQRTPA</sequence>
<feature type="transmembrane region" description="Helical" evidence="8">
    <location>
        <begin position="223"/>
        <end position="242"/>
    </location>
</feature>
<dbReference type="Pfam" id="PF01757">
    <property type="entry name" value="Acyl_transf_3"/>
    <property type="match status" value="1"/>
</dbReference>
<comment type="subcellular location">
    <subcellularLocation>
        <location evidence="1">Cell membrane</location>
        <topology evidence="1">Multi-pass membrane protein</topology>
    </subcellularLocation>
</comment>
<dbReference type="RefSeq" id="WP_069110457.1">
    <property type="nucleotide sequence ID" value="NZ_FNUC01000003.1"/>
</dbReference>
<feature type="domain" description="Acyltransferase 3" evidence="9">
    <location>
        <begin position="22"/>
        <end position="338"/>
    </location>
</feature>
<keyword evidence="3" id="KW-1003">Cell membrane</keyword>
<keyword evidence="4 8" id="KW-0812">Transmembrane</keyword>
<dbReference type="OrthoDB" id="4394033at2"/>
<dbReference type="AlphaFoldDB" id="A0A1H5H2M9"/>
<dbReference type="EMBL" id="FNUC01000003">
    <property type="protein sequence ID" value="SEE22222.1"/>
    <property type="molecule type" value="Genomic_DNA"/>
</dbReference>
<feature type="transmembrane region" description="Helical" evidence="8">
    <location>
        <begin position="65"/>
        <end position="86"/>
    </location>
</feature>
<keyword evidence="6 8" id="KW-0472">Membrane</keyword>
<dbReference type="PANTHER" id="PTHR40074:SF4">
    <property type="entry name" value="INNER MEMBRANE PROTEIN YCFT"/>
    <property type="match status" value="1"/>
</dbReference>
<evidence type="ECO:0000256" key="6">
    <source>
        <dbReference type="ARBA" id="ARBA00023136"/>
    </source>
</evidence>
<feature type="transmembrane region" description="Helical" evidence="8">
    <location>
        <begin position="141"/>
        <end position="159"/>
    </location>
</feature>
<evidence type="ECO:0000256" key="8">
    <source>
        <dbReference type="SAM" id="Phobius"/>
    </source>
</evidence>
<accession>A0A1H5H2M9</accession>
<feature type="transmembrane region" description="Helical" evidence="8">
    <location>
        <begin position="98"/>
        <end position="121"/>
    </location>
</feature>
<name>A0A1H5H2M9_9ACTN</name>
<keyword evidence="5 8" id="KW-1133">Transmembrane helix</keyword>
<feature type="transmembrane region" description="Helical" evidence="8">
    <location>
        <begin position="196"/>
        <end position="216"/>
    </location>
</feature>
<organism evidence="10 11">
    <name type="scientific">Jiangella alba</name>
    <dbReference type="NCBI Taxonomy" id="561176"/>
    <lineage>
        <taxon>Bacteria</taxon>
        <taxon>Bacillati</taxon>
        <taxon>Actinomycetota</taxon>
        <taxon>Actinomycetes</taxon>
        <taxon>Jiangellales</taxon>
        <taxon>Jiangellaceae</taxon>
        <taxon>Jiangella</taxon>
    </lineage>
</organism>
<evidence type="ECO:0000256" key="7">
    <source>
        <dbReference type="SAM" id="MobiDB-lite"/>
    </source>
</evidence>
<dbReference type="GO" id="GO:0005886">
    <property type="term" value="C:plasma membrane"/>
    <property type="evidence" value="ECO:0007669"/>
    <property type="project" value="UniProtKB-SubCell"/>
</dbReference>
<feature type="transmembrane region" description="Helical" evidence="8">
    <location>
        <begin position="325"/>
        <end position="344"/>
    </location>
</feature>
<evidence type="ECO:0000256" key="2">
    <source>
        <dbReference type="ARBA" id="ARBA00007400"/>
    </source>
</evidence>
<feature type="transmembrane region" description="Helical" evidence="8">
    <location>
        <begin position="21"/>
        <end position="40"/>
    </location>
</feature>
<protein>
    <submittedName>
        <fullName evidence="10">Uncharacterized membrane protein YcfT</fullName>
    </submittedName>
</protein>
<evidence type="ECO:0000256" key="5">
    <source>
        <dbReference type="ARBA" id="ARBA00022989"/>
    </source>
</evidence>
<reference evidence="11" key="1">
    <citation type="submission" date="2016-10" db="EMBL/GenBank/DDBJ databases">
        <authorList>
            <person name="Varghese N."/>
            <person name="Submissions S."/>
        </authorList>
    </citation>
    <scope>NUCLEOTIDE SEQUENCE [LARGE SCALE GENOMIC DNA]</scope>
    <source>
        <strain evidence="11">DSM 45237</strain>
    </source>
</reference>
<evidence type="ECO:0000313" key="11">
    <source>
        <dbReference type="Proteomes" id="UP000181980"/>
    </source>
</evidence>
<evidence type="ECO:0000256" key="4">
    <source>
        <dbReference type="ARBA" id="ARBA00022692"/>
    </source>
</evidence>
<dbReference type="Proteomes" id="UP000181980">
    <property type="component" value="Unassembled WGS sequence"/>
</dbReference>
<dbReference type="InterPro" id="IPR002656">
    <property type="entry name" value="Acyl_transf_3_dom"/>
</dbReference>
<dbReference type="GO" id="GO:0009246">
    <property type="term" value="P:enterobacterial common antigen biosynthetic process"/>
    <property type="evidence" value="ECO:0007669"/>
    <property type="project" value="TreeGrafter"/>
</dbReference>
<feature type="compositionally biased region" description="Pro residues" evidence="7">
    <location>
        <begin position="371"/>
        <end position="385"/>
    </location>
</feature>
<feature type="transmembrane region" description="Helical" evidence="8">
    <location>
        <begin position="288"/>
        <end position="305"/>
    </location>
</feature>
<gene>
    <name evidence="10" type="ORF">SAMN04488561_0735</name>
</gene>
<feature type="region of interest" description="Disordered" evidence="7">
    <location>
        <begin position="362"/>
        <end position="385"/>
    </location>
</feature>
<keyword evidence="11" id="KW-1185">Reference proteome</keyword>
<feature type="transmembrane region" description="Helical" evidence="8">
    <location>
        <begin position="166"/>
        <end position="184"/>
    </location>
</feature>
<evidence type="ECO:0000256" key="3">
    <source>
        <dbReference type="ARBA" id="ARBA00022475"/>
    </source>
</evidence>
<dbReference type="PANTHER" id="PTHR40074">
    <property type="entry name" value="O-ACETYLTRANSFERASE WECH"/>
    <property type="match status" value="1"/>
</dbReference>
<evidence type="ECO:0000256" key="1">
    <source>
        <dbReference type="ARBA" id="ARBA00004651"/>
    </source>
</evidence>
<feature type="transmembrane region" description="Helical" evidence="8">
    <location>
        <begin position="254"/>
        <end position="276"/>
    </location>
</feature>
<evidence type="ECO:0000313" key="10">
    <source>
        <dbReference type="EMBL" id="SEE22222.1"/>
    </source>
</evidence>